<feature type="compositionally biased region" description="Gly residues" evidence="1">
    <location>
        <begin position="38"/>
        <end position="48"/>
    </location>
</feature>
<name>A0ABD2Z4C0_9GENT</name>
<keyword evidence="3" id="KW-1185">Reference proteome</keyword>
<dbReference type="PANTHER" id="PTHR36798:SF2">
    <property type="entry name" value="LARGE RIBOSOMAL SUBUNIT PROTEIN CL38"/>
    <property type="match status" value="1"/>
</dbReference>
<evidence type="ECO:0000313" key="3">
    <source>
        <dbReference type="Proteomes" id="UP001630127"/>
    </source>
</evidence>
<feature type="compositionally biased region" description="Low complexity" evidence="1">
    <location>
        <begin position="97"/>
        <end position="110"/>
    </location>
</feature>
<dbReference type="Pfam" id="PF17257">
    <property type="entry name" value="DUF5323"/>
    <property type="match status" value="1"/>
</dbReference>
<feature type="compositionally biased region" description="Basic residues" evidence="1">
    <location>
        <begin position="57"/>
        <end position="72"/>
    </location>
</feature>
<comment type="caution">
    <text evidence="2">The sequence shown here is derived from an EMBL/GenBank/DDBJ whole genome shotgun (WGS) entry which is preliminary data.</text>
</comment>
<dbReference type="PANTHER" id="PTHR36798">
    <property type="entry name" value="50S RIBOSOMAL PROTEIN 6, CHLOROPLASTIC"/>
    <property type="match status" value="1"/>
</dbReference>
<dbReference type="Proteomes" id="UP001630127">
    <property type="component" value="Unassembled WGS sequence"/>
</dbReference>
<dbReference type="InterPro" id="IPR020526">
    <property type="entry name" value="Ribosomal_cL38"/>
</dbReference>
<sequence length="117" mass="12360">MSVSAIFGTRMVTMPNPTGFSGGATKIKTARRIPVGGSSSGGGGGGDGLVIECSSRPQKKATAHHKKTRPRKTQPWDIRRRGPTVYPPLPPLQPEWTLVTETPTATTDAPPSQPVES</sequence>
<gene>
    <name evidence="2" type="ORF">ACH5RR_027049</name>
</gene>
<protein>
    <recommendedName>
        <fullName evidence="4">50S ribosomal protein 6, chloroplastic</fullName>
    </recommendedName>
</protein>
<organism evidence="2 3">
    <name type="scientific">Cinchona calisaya</name>
    <dbReference type="NCBI Taxonomy" id="153742"/>
    <lineage>
        <taxon>Eukaryota</taxon>
        <taxon>Viridiplantae</taxon>
        <taxon>Streptophyta</taxon>
        <taxon>Embryophyta</taxon>
        <taxon>Tracheophyta</taxon>
        <taxon>Spermatophyta</taxon>
        <taxon>Magnoliopsida</taxon>
        <taxon>eudicotyledons</taxon>
        <taxon>Gunneridae</taxon>
        <taxon>Pentapetalae</taxon>
        <taxon>asterids</taxon>
        <taxon>lamiids</taxon>
        <taxon>Gentianales</taxon>
        <taxon>Rubiaceae</taxon>
        <taxon>Cinchonoideae</taxon>
        <taxon>Cinchoneae</taxon>
        <taxon>Cinchona</taxon>
    </lineage>
</organism>
<reference evidence="2 3" key="1">
    <citation type="submission" date="2024-11" db="EMBL/GenBank/DDBJ databases">
        <title>A near-complete genome assembly of Cinchona calisaya.</title>
        <authorList>
            <person name="Lian D.C."/>
            <person name="Zhao X.W."/>
            <person name="Wei L."/>
        </authorList>
    </citation>
    <scope>NUCLEOTIDE SEQUENCE [LARGE SCALE GENOMIC DNA]</scope>
    <source>
        <tissue evidence="2">Nenye</tissue>
    </source>
</reference>
<evidence type="ECO:0008006" key="4">
    <source>
        <dbReference type="Google" id="ProtNLM"/>
    </source>
</evidence>
<accession>A0ABD2Z4C0</accession>
<evidence type="ECO:0000256" key="1">
    <source>
        <dbReference type="SAM" id="MobiDB-lite"/>
    </source>
</evidence>
<evidence type="ECO:0000313" key="2">
    <source>
        <dbReference type="EMBL" id="KAL3514332.1"/>
    </source>
</evidence>
<feature type="region of interest" description="Disordered" evidence="1">
    <location>
        <begin position="1"/>
        <end position="117"/>
    </location>
</feature>
<dbReference type="AlphaFoldDB" id="A0ABD2Z4C0"/>
<proteinExistence type="predicted"/>
<dbReference type="EMBL" id="JBJUIK010000011">
    <property type="protein sequence ID" value="KAL3514332.1"/>
    <property type="molecule type" value="Genomic_DNA"/>
</dbReference>